<keyword evidence="3" id="KW-1185">Reference proteome</keyword>
<dbReference type="RefSeq" id="WP_301724952.1">
    <property type="nucleotide sequence ID" value="NZ_JAUJWV010000004.1"/>
</dbReference>
<dbReference type="PANTHER" id="PTHR42951">
    <property type="entry name" value="METALLO-BETA-LACTAMASE DOMAIN-CONTAINING"/>
    <property type="match status" value="1"/>
</dbReference>
<dbReference type="Pfam" id="PF00753">
    <property type="entry name" value="Lactamase_B"/>
    <property type="match status" value="1"/>
</dbReference>
<reference evidence="2 3" key="1">
    <citation type="submission" date="2023-06" db="EMBL/GenBank/DDBJ databases">
        <title>Novel species in genus Planococcus.</title>
        <authorList>
            <person name="Ning S."/>
        </authorList>
    </citation>
    <scope>NUCLEOTIDE SEQUENCE [LARGE SCALE GENOMIC DNA]</scope>
    <source>
        <strain evidence="2 3">N028</strain>
    </source>
</reference>
<feature type="domain" description="Metallo-beta-lactamase" evidence="1">
    <location>
        <begin position="20"/>
        <end position="219"/>
    </location>
</feature>
<protein>
    <submittedName>
        <fullName evidence="2">MBL fold metallo-hydrolase</fullName>
    </submittedName>
</protein>
<evidence type="ECO:0000313" key="3">
    <source>
        <dbReference type="Proteomes" id="UP001172055"/>
    </source>
</evidence>
<name>A0ABT8N731_9BACL</name>
<dbReference type="SUPFAM" id="SSF56281">
    <property type="entry name" value="Metallo-hydrolase/oxidoreductase"/>
    <property type="match status" value="1"/>
</dbReference>
<accession>A0ABT8N731</accession>
<dbReference type="EMBL" id="JAUJWV010000004">
    <property type="protein sequence ID" value="MDN7243544.1"/>
    <property type="molecule type" value="Genomic_DNA"/>
</dbReference>
<dbReference type="InterPro" id="IPR036866">
    <property type="entry name" value="RibonucZ/Hydroxyglut_hydro"/>
</dbReference>
<dbReference type="PANTHER" id="PTHR42951:SF4">
    <property type="entry name" value="ACYL-COENZYME A THIOESTERASE MBLAC2"/>
    <property type="match status" value="1"/>
</dbReference>
<dbReference type="Proteomes" id="UP001172055">
    <property type="component" value="Unassembled WGS sequence"/>
</dbReference>
<sequence length="285" mass="32701">MLKNITDRVYYKPHFQPTDRPALGLVNGDNFSLVVDAGNSPNHALEFLENAKTMDIAPLKFLAITHWHWDHIFGIHTMDLVTFSHMDTKKKVDYLSTLKWDDESLDMRVQTGEEIEFCRGMIKLEMPERDSLRLESPTLSFSDKMEVDLGNVTCVIEHVGGVHATDSSIVYIPEEKVLFLGDCISPDFYSGDWSYDRKELQILFDKIRKYEVDYYLSSHNEPETHAELWDELNGLTELGDIVGDGVSLESAAARFKEKKNKAPNEEERTLMEYFINGNKKIQAKA</sequence>
<dbReference type="InterPro" id="IPR001279">
    <property type="entry name" value="Metallo-B-lactamas"/>
</dbReference>
<organism evidence="2 3">
    <name type="scientific">Planococcus shixiaomingii</name>
    <dbReference type="NCBI Taxonomy" id="3058393"/>
    <lineage>
        <taxon>Bacteria</taxon>
        <taxon>Bacillati</taxon>
        <taxon>Bacillota</taxon>
        <taxon>Bacilli</taxon>
        <taxon>Bacillales</taxon>
        <taxon>Caryophanaceae</taxon>
        <taxon>Planococcus</taxon>
    </lineage>
</organism>
<dbReference type="SMART" id="SM00849">
    <property type="entry name" value="Lactamase_B"/>
    <property type="match status" value="1"/>
</dbReference>
<proteinExistence type="predicted"/>
<gene>
    <name evidence="2" type="ORF">QWY14_17275</name>
</gene>
<evidence type="ECO:0000259" key="1">
    <source>
        <dbReference type="SMART" id="SM00849"/>
    </source>
</evidence>
<comment type="caution">
    <text evidence="2">The sequence shown here is derived from an EMBL/GenBank/DDBJ whole genome shotgun (WGS) entry which is preliminary data.</text>
</comment>
<dbReference type="Gene3D" id="3.60.15.10">
    <property type="entry name" value="Ribonuclease Z/Hydroxyacylglutathione hydrolase-like"/>
    <property type="match status" value="1"/>
</dbReference>
<dbReference type="InterPro" id="IPR050855">
    <property type="entry name" value="NDM-1-like"/>
</dbReference>
<evidence type="ECO:0000313" key="2">
    <source>
        <dbReference type="EMBL" id="MDN7243544.1"/>
    </source>
</evidence>